<protein>
    <submittedName>
        <fullName evidence="1">Archaemetzincin-2</fullName>
    </submittedName>
</protein>
<gene>
    <name evidence="1" type="ORF">P5673_030899</name>
</gene>
<dbReference type="InterPro" id="IPR052009">
    <property type="entry name" value="Archaemetzincin"/>
</dbReference>
<dbReference type="EMBL" id="JARQWQ010000137">
    <property type="protein sequence ID" value="KAK2548855.1"/>
    <property type="molecule type" value="Genomic_DNA"/>
</dbReference>
<dbReference type="Gene3D" id="3.40.390.10">
    <property type="entry name" value="Collagenase (Catalytic Domain)"/>
    <property type="match status" value="1"/>
</dbReference>
<name>A0AAD9UTB0_ACRCE</name>
<sequence>MAVALSTSTLRDLGDIKTLPKKEKMFLTKGLKNETLFPVLPTPNEGFEVKVLPSVSIEKLGCKTRRKSGHCQLYIPDIYKYFRSHWPRDAFCVVGITMTDLYPSESFQFVFGQANYSDSIGVFSFARFFLRKQRSVFATTL</sequence>
<comment type="caution">
    <text evidence="1">The sequence shown here is derived from an EMBL/GenBank/DDBJ whole genome shotgun (WGS) entry which is preliminary data.</text>
</comment>
<organism evidence="1 2">
    <name type="scientific">Acropora cervicornis</name>
    <name type="common">Staghorn coral</name>
    <dbReference type="NCBI Taxonomy" id="6130"/>
    <lineage>
        <taxon>Eukaryota</taxon>
        <taxon>Metazoa</taxon>
        <taxon>Cnidaria</taxon>
        <taxon>Anthozoa</taxon>
        <taxon>Hexacorallia</taxon>
        <taxon>Scleractinia</taxon>
        <taxon>Astrocoeniina</taxon>
        <taxon>Acroporidae</taxon>
        <taxon>Acropora</taxon>
    </lineage>
</organism>
<reference evidence="1" key="1">
    <citation type="journal article" date="2023" name="G3 (Bethesda)">
        <title>Whole genome assembly and annotation of the endangered Caribbean coral Acropora cervicornis.</title>
        <authorList>
            <person name="Selwyn J.D."/>
            <person name="Vollmer S.V."/>
        </authorList>
    </citation>
    <scope>NUCLEOTIDE SEQUENCE</scope>
    <source>
        <strain evidence="1">K2</strain>
    </source>
</reference>
<accession>A0AAD9UTB0</accession>
<dbReference type="InterPro" id="IPR024079">
    <property type="entry name" value="MetalloPept_cat_dom_sf"/>
</dbReference>
<reference evidence="1" key="2">
    <citation type="journal article" date="2023" name="Science">
        <title>Genomic signatures of disease resistance in endangered staghorn corals.</title>
        <authorList>
            <person name="Vollmer S.V."/>
            <person name="Selwyn J.D."/>
            <person name="Despard B.A."/>
            <person name="Roesel C.L."/>
        </authorList>
    </citation>
    <scope>NUCLEOTIDE SEQUENCE</scope>
    <source>
        <strain evidence="1">K2</strain>
    </source>
</reference>
<evidence type="ECO:0000313" key="2">
    <source>
        <dbReference type="Proteomes" id="UP001249851"/>
    </source>
</evidence>
<dbReference type="AlphaFoldDB" id="A0AAD9UTB0"/>
<dbReference type="Proteomes" id="UP001249851">
    <property type="component" value="Unassembled WGS sequence"/>
</dbReference>
<proteinExistence type="predicted"/>
<dbReference type="PANTHER" id="PTHR32205">
    <property type="entry name" value="ARCHAEMETZINCIN-2-RELATED"/>
    <property type="match status" value="1"/>
</dbReference>
<dbReference type="GO" id="GO:0008237">
    <property type="term" value="F:metallopeptidase activity"/>
    <property type="evidence" value="ECO:0007669"/>
    <property type="project" value="InterPro"/>
</dbReference>
<keyword evidence="2" id="KW-1185">Reference proteome</keyword>
<dbReference type="PANTHER" id="PTHR32205:SF4">
    <property type="entry name" value="ARCHAEMETZINCIN-1"/>
    <property type="match status" value="1"/>
</dbReference>
<evidence type="ECO:0000313" key="1">
    <source>
        <dbReference type="EMBL" id="KAK2548855.1"/>
    </source>
</evidence>